<dbReference type="Pfam" id="PF09233">
    <property type="entry name" value="Endonuc-EcoRV"/>
    <property type="match status" value="1"/>
</dbReference>
<dbReference type="REBASE" id="85855">
    <property type="entry name" value="Msc457ORF651P"/>
</dbReference>
<keyword evidence="2" id="KW-0255">Endonuclease</keyword>
<dbReference type="RefSeq" id="WP_023275479.1">
    <property type="nucleotide sequence ID" value="NZ_CP097562.1"/>
</dbReference>
<evidence type="ECO:0000256" key="2">
    <source>
        <dbReference type="ARBA" id="ARBA00022759"/>
    </source>
</evidence>
<dbReference type="GO" id="GO:0003677">
    <property type="term" value="F:DNA binding"/>
    <property type="evidence" value="ECO:0007669"/>
    <property type="project" value="InterPro"/>
</dbReference>
<keyword evidence="5" id="KW-1185">Reference proteome</keyword>
<gene>
    <name evidence="4" type="primary">ecoRVR</name>
    <name evidence="4" type="ORF">N508_001188</name>
</gene>
<dbReference type="InterPro" id="IPR015314">
    <property type="entry name" value="Restrct_endonuc_II_EcoRV"/>
</dbReference>
<sequence length="259" mass="30281">MDKKKFETEFSAFLSILNQYVSDESKNWTIKGFIDVYKNIFTISTDTKIISKILEIHIFPIISRFAFEKGFNLVLADHQNYYPDMSFVFIENPSIKYAVDIKTTYRKSDNKCNGFTLGSHGEYFINRASSKNIQYPYNEYKAHYCLGIIYSRNYIVDEINMFNINELYTIESVIKNIEFFFIEKWKIASDKSGSGNTANIGSITKIQDIINGNGVFKDYGEEMFDAYWMNYNKITITTNDGRTKKISTLKEYLKYIGRE</sequence>
<dbReference type="InterPro" id="IPR011335">
    <property type="entry name" value="Restrct_endonuc-II-like"/>
</dbReference>
<reference evidence="4" key="2">
    <citation type="submission" date="2022-05" db="EMBL/GenBank/DDBJ databases">
        <authorList>
            <person name="Proctor A.L."/>
            <person name="Phillips G.J."/>
            <person name="Wannemuehler M.J."/>
        </authorList>
    </citation>
    <scope>NUCLEOTIDE SEQUENCE</scope>
    <source>
        <strain evidence="4">ASF457</strain>
    </source>
</reference>
<dbReference type="Gene3D" id="3.40.600.10">
    <property type="entry name" value="DNA mismatch repair MutH/Restriction endonuclease, type II"/>
    <property type="match status" value="1"/>
</dbReference>
<evidence type="ECO:0000313" key="4">
    <source>
        <dbReference type="EMBL" id="USF24109.1"/>
    </source>
</evidence>
<dbReference type="EC" id="3.1.21.4" evidence="4"/>
<evidence type="ECO:0000256" key="1">
    <source>
        <dbReference type="ARBA" id="ARBA00022722"/>
    </source>
</evidence>
<dbReference type="InterPro" id="IPR037057">
    <property type="entry name" value="DNA_rep_MutH/T2_RE_sf"/>
</dbReference>
<dbReference type="EMBL" id="CP097562">
    <property type="protein sequence ID" value="USF24109.1"/>
    <property type="molecule type" value="Genomic_DNA"/>
</dbReference>
<evidence type="ECO:0000256" key="3">
    <source>
        <dbReference type="ARBA" id="ARBA00022801"/>
    </source>
</evidence>
<protein>
    <submittedName>
        <fullName evidence="4">Type-2 restriction enzyme EcoRV</fullName>
        <ecNumber evidence="4">3.1.21.4</ecNumber>
    </submittedName>
</protein>
<organism evidence="4 5">
    <name type="scientific">Mucispirillum schaedleri ASF457</name>
    <dbReference type="NCBI Taxonomy" id="1379858"/>
    <lineage>
        <taxon>Bacteria</taxon>
        <taxon>Pseudomonadati</taxon>
        <taxon>Deferribacterota</taxon>
        <taxon>Deferribacteres</taxon>
        <taxon>Deferribacterales</taxon>
        <taxon>Mucispirillaceae</taxon>
        <taxon>Mucispirillum</taxon>
    </lineage>
</organism>
<dbReference type="eggNOG" id="ENOG502Z7I0">
    <property type="taxonomic scope" value="Bacteria"/>
</dbReference>
<evidence type="ECO:0000313" key="5">
    <source>
        <dbReference type="Proteomes" id="UP000017429"/>
    </source>
</evidence>
<dbReference type="KEGG" id="msch:N508_001188"/>
<dbReference type="AlphaFoldDB" id="V2RL55"/>
<accession>V2RL55</accession>
<proteinExistence type="predicted"/>
<dbReference type="SUPFAM" id="SSF52980">
    <property type="entry name" value="Restriction endonuclease-like"/>
    <property type="match status" value="1"/>
</dbReference>
<keyword evidence="1" id="KW-0540">Nuclease</keyword>
<reference evidence="4" key="3">
    <citation type="submission" date="2022-06" db="EMBL/GenBank/DDBJ databases">
        <title>Resources to Facilitate Use of the Altered Schaedler Flora (ASF) Mouse Model to Study Microbiome Function.</title>
        <authorList>
            <person name="Proctor A."/>
            <person name="Parvinroo S."/>
            <person name="Richie T."/>
            <person name="Jia X."/>
            <person name="Lee S.T.M."/>
            <person name="Karp P.D."/>
            <person name="Paley S."/>
            <person name="Kostic A.D."/>
            <person name="Pierre J.F."/>
            <person name="Wannemuehler M.J."/>
            <person name="Phillips G.J."/>
        </authorList>
    </citation>
    <scope>NUCLEOTIDE SEQUENCE</scope>
    <source>
        <strain evidence="4">ASF457</strain>
    </source>
</reference>
<keyword evidence="3 4" id="KW-0378">Hydrolase</keyword>
<reference evidence="4" key="1">
    <citation type="journal article" date="2014" name="Genome Announc.">
        <title>Draft genome sequences of the altered schaedler flora, a defined bacterial community from gnotobiotic mice.</title>
        <authorList>
            <person name="Wannemuehler M.J."/>
            <person name="Overstreet A.M."/>
            <person name="Ward D.V."/>
            <person name="Phillips G.J."/>
        </authorList>
    </citation>
    <scope>NUCLEOTIDE SEQUENCE</scope>
    <source>
        <strain evidence="4">ASF457</strain>
    </source>
</reference>
<dbReference type="CDD" id="cd22323">
    <property type="entry name" value="EcoRV-like"/>
    <property type="match status" value="1"/>
</dbReference>
<dbReference type="OrthoDB" id="5917943at2"/>
<dbReference type="Proteomes" id="UP000017429">
    <property type="component" value="Chromosome"/>
</dbReference>
<name>V2RL55_9BACT</name>
<dbReference type="GO" id="GO:0009036">
    <property type="term" value="F:type II site-specific deoxyribonuclease activity"/>
    <property type="evidence" value="ECO:0007669"/>
    <property type="project" value="UniProtKB-EC"/>
</dbReference>